<comment type="function">
    <text evidence="1 7">Required for growth under high-pressure and low-temperature conditions.</text>
</comment>
<dbReference type="OrthoDB" id="4096362at2759"/>
<dbReference type="OMA" id="SHYEYAR"/>
<keyword evidence="4 7" id="KW-0812">Transmembrane</keyword>
<feature type="transmembrane region" description="Helical" evidence="7">
    <location>
        <begin position="52"/>
        <end position="76"/>
    </location>
</feature>
<dbReference type="GO" id="GO:0016020">
    <property type="term" value="C:membrane"/>
    <property type="evidence" value="ECO:0007669"/>
    <property type="project" value="UniProtKB-SubCell"/>
</dbReference>
<feature type="transmembrane region" description="Helical" evidence="7">
    <location>
        <begin position="12"/>
        <end position="32"/>
    </location>
</feature>
<evidence type="ECO:0000256" key="6">
    <source>
        <dbReference type="ARBA" id="ARBA00023136"/>
    </source>
</evidence>
<evidence type="ECO:0000256" key="4">
    <source>
        <dbReference type="ARBA" id="ARBA00022692"/>
    </source>
</evidence>
<dbReference type="Proteomes" id="UP000030651">
    <property type="component" value="Unassembled WGS sequence"/>
</dbReference>
<dbReference type="InterPro" id="IPR038869">
    <property type="entry name" value="DLT1"/>
</dbReference>
<protein>
    <recommendedName>
        <fullName evidence="3 7">Defect at low temperature protein 1</fullName>
    </recommendedName>
</protein>
<accession>W3XL60</accession>
<evidence type="ECO:0000256" key="5">
    <source>
        <dbReference type="ARBA" id="ARBA00022989"/>
    </source>
</evidence>
<dbReference type="PANTHER" id="PTHR40021:SF1">
    <property type="entry name" value="DEFECT AT LOW TEMPERATURE PROTEIN 1"/>
    <property type="match status" value="1"/>
</dbReference>
<feature type="compositionally biased region" description="Low complexity" evidence="8">
    <location>
        <begin position="419"/>
        <end position="432"/>
    </location>
</feature>
<proteinExistence type="inferred from homology"/>
<keyword evidence="10" id="KW-1185">Reference proteome</keyword>
<feature type="compositionally biased region" description="Polar residues" evidence="8">
    <location>
        <begin position="381"/>
        <end position="398"/>
    </location>
</feature>
<reference evidence="10" key="1">
    <citation type="journal article" date="2015" name="BMC Genomics">
        <title>Genomic and transcriptomic analysis of the endophytic fungus Pestalotiopsis fici reveals its lifestyle and high potential for synthesis of natural products.</title>
        <authorList>
            <person name="Wang X."/>
            <person name="Zhang X."/>
            <person name="Liu L."/>
            <person name="Xiang M."/>
            <person name="Wang W."/>
            <person name="Sun X."/>
            <person name="Che Y."/>
            <person name="Guo L."/>
            <person name="Liu G."/>
            <person name="Guo L."/>
            <person name="Wang C."/>
            <person name="Yin W.B."/>
            <person name="Stadler M."/>
            <person name="Zhang X."/>
            <person name="Liu X."/>
        </authorList>
    </citation>
    <scope>NUCLEOTIDE SEQUENCE [LARGE SCALE GENOMIC DNA]</scope>
    <source>
        <strain evidence="10">W106-1 / CGMCC3.15140</strain>
    </source>
</reference>
<sequence>MSPPRSTTRKIFHYIYNTVYVVLCFVLAALILVTPGDAIRQTYYKTLQYTNIVIIAIAYLVTVLIVLFIYSLRLYVTRTVLASIPKSWAPLNKGEIKKNVREMIHKDLGRSAAIAWQARPKVSSASFMDYADDLSAVAEEDEEYSDRNEDGSAHAKESRATPDRRLKRSDTIEEEMGIALPPTKPVWGHIDHPGWGSPESPDLANIQYSAVLAELPNLIEGKAMSLAPTLPGSSEEMPLLDPEAVEALQRQANMTMRTYIGHLVDLGVLEASKDTAEFLDVYERARFSTKQIPGDMFRRLMHLFAELLRSAKSLDRGVLETMRSMNEMYTESNAGSSLDEQSFYFAQSRHRADIDDDAPQDTSPTTPARSLRSLDSDSSPRTRNNTRPSLVGRTSSGAKSKPGRSRTVSSKRQLMRTTSNISSVRSGSSGNSFAQTRRPYLAGSLSSRSRGDSLRSGSRGSDGGSVIRLATRDDGVDLPYVLRVTTTL</sequence>
<evidence type="ECO:0000313" key="9">
    <source>
        <dbReference type="EMBL" id="ETS86001.1"/>
    </source>
</evidence>
<dbReference type="STRING" id="1229662.W3XL60"/>
<feature type="compositionally biased region" description="Polar residues" evidence="8">
    <location>
        <begin position="406"/>
        <end position="418"/>
    </location>
</feature>
<dbReference type="eggNOG" id="ENOG502RAJJ">
    <property type="taxonomic scope" value="Eukaryota"/>
</dbReference>
<dbReference type="GeneID" id="19269039"/>
<evidence type="ECO:0000256" key="1">
    <source>
        <dbReference type="ARBA" id="ARBA00002489"/>
    </source>
</evidence>
<name>W3XL60_PESFW</name>
<keyword evidence="6 7" id="KW-0472">Membrane</keyword>
<dbReference type="AlphaFoldDB" id="W3XL60"/>
<feature type="region of interest" description="Disordered" evidence="8">
    <location>
        <begin position="138"/>
        <end position="171"/>
    </location>
</feature>
<keyword evidence="5 7" id="KW-1133">Transmembrane helix</keyword>
<gene>
    <name evidence="7" type="primary">DLT1</name>
    <name evidence="9" type="ORF">PFICI_04026</name>
</gene>
<feature type="compositionally biased region" description="Basic and acidic residues" evidence="8">
    <location>
        <begin position="145"/>
        <end position="171"/>
    </location>
</feature>
<dbReference type="PANTHER" id="PTHR40021">
    <property type="entry name" value="DEFECT AT LOW TEMPERATURE PROTEIN 1"/>
    <property type="match status" value="1"/>
</dbReference>
<evidence type="ECO:0000256" key="2">
    <source>
        <dbReference type="ARBA" id="ARBA00005550"/>
    </source>
</evidence>
<feature type="region of interest" description="Disordered" evidence="8">
    <location>
        <begin position="352"/>
        <end position="466"/>
    </location>
</feature>
<evidence type="ECO:0000256" key="3">
    <source>
        <dbReference type="ARBA" id="ARBA00021353"/>
    </source>
</evidence>
<evidence type="ECO:0000313" key="10">
    <source>
        <dbReference type="Proteomes" id="UP000030651"/>
    </source>
</evidence>
<dbReference type="InParanoid" id="W3XL60"/>
<comment type="similarity">
    <text evidence="2 7">Belongs to the DLT1 family.</text>
</comment>
<dbReference type="HOGENOM" id="CLU_022833_2_0_1"/>
<feature type="compositionally biased region" description="Low complexity" evidence="8">
    <location>
        <begin position="443"/>
        <end position="459"/>
    </location>
</feature>
<dbReference type="EMBL" id="KI912110">
    <property type="protein sequence ID" value="ETS86001.1"/>
    <property type="molecule type" value="Genomic_DNA"/>
</dbReference>
<comment type="subcellular location">
    <subcellularLocation>
        <location evidence="7">Membrane</location>
        <topology evidence="7">Multi-pass membrane protein</topology>
    </subcellularLocation>
</comment>
<dbReference type="KEGG" id="pfy:PFICI_04026"/>
<evidence type="ECO:0000256" key="8">
    <source>
        <dbReference type="SAM" id="MobiDB-lite"/>
    </source>
</evidence>
<evidence type="ECO:0000256" key="7">
    <source>
        <dbReference type="RuleBase" id="RU367100"/>
    </source>
</evidence>
<organism evidence="9 10">
    <name type="scientific">Pestalotiopsis fici (strain W106-1 / CGMCC3.15140)</name>
    <dbReference type="NCBI Taxonomy" id="1229662"/>
    <lineage>
        <taxon>Eukaryota</taxon>
        <taxon>Fungi</taxon>
        <taxon>Dikarya</taxon>
        <taxon>Ascomycota</taxon>
        <taxon>Pezizomycotina</taxon>
        <taxon>Sordariomycetes</taxon>
        <taxon>Xylariomycetidae</taxon>
        <taxon>Amphisphaeriales</taxon>
        <taxon>Sporocadaceae</taxon>
        <taxon>Pestalotiopsis</taxon>
    </lineage>
</organism>
<dbReference type="RefSeq" id="XP_007830798.1">
    <property type="nucleotide sequence ID" value="XM_007832607.1"/>
</dbReference>